<dbReference type="Gene3D" id="3.50.50.60">
    <property type="entry name" value="FAD/NAD(P)-binding domain"/>
    <property type="match status" value="2"/>
</dbReference>
<evidence type="ECO:0000256" key="3">
    <source>
        <dbReference type="ARBA" id="ARBA00022827"/>
    </source>
</evidence>
<dbReference type="InterPro" id="IPR016156">
    <property type="entry name" value="FAD/NAD-linked_Rdtase_dimer_sf"/>
</dbReference>
<dbReference type="InterPro" id="IPR001100">
    <property type="entry name" value="Pyr_nuc-diS_OxRdtase"/>
</dbReference>
<accession>A0A291GF41</accession>
<keyword evidence="8" id="KW-0547">Nucleotide-binding</keyword>
<feature type="binding site" evidence="8">
    <location>
        <position position="52"/>
    </location>
    <ligand>
        <name>FAD</name>
        <dbReference type="ChEBI" id="CHEBI:57692"/>
    </ligand>
</feature>
<evidence type="ECO:0000256" key="4">
    <source>
        <dbReference type="ARBA" id="ARBA00022857"/>
    </source>
</evidence>
<evidence type="ECO:0000256" key="2">
    <source>
        <dbReference type="ARBA" id="ARBA00022630"/>
    </source>
</evidence>
<keyword evidence="14" id="KW-1185">Reference proteome</keyword>
<evidence type="ECO:0000256" key="8">
    <source>
        <dbReference type="PIRSR" id="PIRSR000350-3"/>
    </source>
</evidence>
<dbReference type="GO" id="GO:0003955">
    <property type="term" value="F:NAD(P)H dehydrogenase (quinone) activity"/>
    <property type="evidence" value="ECO:0007669"/>
    <property type="project" value="TreeGrafter"/>
</dbReference>
<keyword evidence="3 8" id="KW-0274">FAD</keyword>
<dbReference type="InterPro" id="IPR036188">
    <property type="entry name" value="FAD/NAD-bd_sf"/>
</dbReference>
<dbReference type="SUPFAM" id="SSF55424">
    <property type="entry name" value="FAD/NAD-linked reductases, dimerisation (C-terminal) domain"/>
    <property type="match status" value="1"/>
</dbReference>
<keyword evidence="5 10" id="KW-0560">Oxidoreductase</keyword>
<name>A0A291GF41_9RHOB</name>
<dbReference type="AlphaFoldDB" id="A0A291GF41"/>
<keyword evidence="6" id="KW-1015">Disulfide bond</keyword>
<dbReference type="PIRSF" id="PIRSF000350">
    <property type="entry name" value="Mercury_reductase_MerA"/>
    <property type="match status" value="1"/>
</dbReference>
<dbReference type="STRING" id="1758178.GCA_001550095_01503"/>
<comment type="cofactor">
    <cofactor evidence="8">
        <name>FAD</name>
        <dbReference type="ChEBI" id="CHEBI:57692"/>
    </cofactor>
    <text evidence="8">Binds 1 FAD per subunit.</text>
</comment>
<proteinExistence type="inferred from homology"/>
<dbReference type="EMBL" id="CP022196">
    <property type="protein sequence ID" value="ATG48825.1"/>
    <property type="molecule type" value="Genomic_DNA"/>
</dbReference>
<evidence type="ECO:0000313" key="14">
    <source>
        <dbReference type="Proteomes" id="UP000217935"/>
    </source>
</evidence>
<feature type="binding site" evidence="8">
    <location>
        <position position="183"/>
    </location>
    <ligand>
        <name>NAD(+)</name>
        <dbReference type="ChEBI" id="CHEBI:57540"/>
    </ligand>
</feature>
<dbReference type="PROSITE" id="PS00076">
    <property type="entry name" value="PYRIDINE_REDOX_1"/>
    <property type="match status" value="1"/>
</dbReference>
<sequence>MKTIRTDICVIGAGSGGLSVAAGAAQMGARVVLIEKGEMGGDCLNTGCVPSKALLHGAASGMSFSEAMVHVQQTIATIAPHDSQDRFESLGCTVIREEARFTSPKRVEAGDTRIKARRFVIATGSRPFIPPIPGLSDVPYLTNETLWTLSECPEHLMILGGGPIGMEMAQAFVRFGAKVTVIEVGRVLARGDVEAAGLVKQALIAEGVRILEEIEVSEVAGQGGAISLSLSDGSRLSGSHLLLAAGRRANSEELGLEHADVDRSKDGIQVGATLRTSNRRIYALGDVLSDHPRFTHVAGYQAGVAIRGLLFGLPAKLRAGHIPHATYTDPELAQIGVIEEAARALYGDGLEVVRAELLGNDRAIATGRAGPGFIKLMVVKSRPVGVTIVGPEAGELIALWSLAISAKLKMSQIAGMIAPYPTLAELNKRVTSAYFIPRLFDNRKLKRVVQVIQRLLP</sequence>
<evidence type="ECO:0000259" key="12">
    <source>
        <dbReference type="Pfam" id="PF07992"/>
    </source>
</evidence>
<reference evidence="13 14" key="1">
    <citation type="submission" date="2017-06" db="EMBL/GenBank/DDBJ databases">
        <title>Celeribacter sp. TSPH2 complete genome sequence.</title>
        <authorList>
            <person name="Woo J.-H."/>
            <person name="Kim H.-S."/>
        </authorList>
    </citation>
    <scope>NUCLEOTIDE SEQUENCE [LARGE SCALE GENOMIC DNA]</scope>
    <source>
        <strain evidence="13 14">TSPH2</strain>
    </source>
</reference>
<dbReference type="SUPFAM" id="SSF51905">
    <property type="entry name" value="FAD/NAD(P)-binding domain"/>
    <property type="match status" value="1"/>
</dbReference>
<dbReference type="Proteomes" id="UP000217935">
    <property type="component" value="Chromosome"/>
</dbReference>
<dbReference type="PRINTS" id="PR00368">
    <property type="entry name" value="FADPNR"/>
</dbReference>
<keyword evidence="4" id="KW-0521">NADP</keyword>
<evidence type="ECO:0000313" key="13">
    <source>
        <dbReference type="EMBL" id="ATG48825.1"/>
    </source>
</evidence>
<dbReference type="OrthoDB" id="9776382at2"/>
<dbReference type="Gene3D" id="3.30.390.30">
    <property type="match status" value="1"/>
</dbReference>
<dbReference type="GO" id="GO:0050660">
    <property type="term" value="F:flavin adenine dinucleotide binding"/>
    <property type="evidence" value="ECO:0007669"/>
    <property type="project" value="TreeGrafter"/>
</dbReference>
<evidence type="ECO:0000259" key="11">
    <source>
        <dbReference type="Pfam" id="PF02852"/>
    </source>
</evidence>
<dbReference type="InterPro" id="IPR023753">
    <property type="entry name" value="FAD/NAD-binding_dom"/>
</dbReference>
<feature type="binding site" evidence="8">
    <location>
        <begin position="123"/>
        <end position="125"/>
    </location>
    <ligand>
        <name>FAD</name>
        <dbReference type="ChEBI" id="CHEBI:57692"/>
    </ligand>
</feature>
<evidence type="ECO:0000256" key="7">
    <source>
        <dbReference type="ARBA" id="ARBA00023284"/>
    </source>
</evidence>
<feature type="disulfide bond" description="Redox-active" evidence="9">
    <location>
        <begin position="43"/>
        <end position="48"/>
    </location>
</feature>
<feature type="binding site" evidence="8">
    <location>
        <position position="246"/>
    </location>
    <ligand>
        <name>NAD(+)</name>
        <dbReference type="ChEBI" id="CHEBI:57540"/>
    </ligand>
</feature>
<feature type="binding site" evidence="8">
    <location>
        <position position="286"/>
    </location>
    <ligand>
        <name>FAD</name>
        <dbReference type="ChEBI" id="CHEBI:57692"/>
    </ligand>
</feature>
<dbReference type="InterPro" id="IPR004099">
    <property type="entry name" value="Pyr_nucl-diS_OxRdtase_dimer"/>
</dbReference>
<evidence type="ECO:0000256" key="10">
    <source>
        <dbReference type="RuleBase" id="RU003691"/>
    </source>
</evidence>
<evidence type="ECO:0000256" key="9">
    <source>
        <dbReference type="PIRSR" id="PIRSR000350-4"/>
    </source>
</evidence>
<protein>
    <submittedName>
        <fullName evidence="13">Dihydrolipoamide dehydrogenase</fullName>
    </submittedName>
</protein>
<feature type="binding site" evidence="8">
    <location>
        <begin position="160"/>
        <end position="167"/>
    </location>
    <ligand>
        <name>NAD(+)</name>
        <dbReference type="ChEBI" id="CHEBI:57540"/>
    </ligand>
</feature>
<gene>
    <name evidence="13" type="ORF">CEW89_15360</name>
</gene>
<dbReference type="Pfam" id="PF02852">
    <property type="entry name" value="Pyr_redox_dim"/>
    <property type="match status" value="1"/>
</dbReference>
<keyword evidence="8" id="KW-0520">NAD</keyword>
<evidence type="ECO:0000256" key="1">
    <source>
        <dbReference type="ARBA" id="ARBA00007532"/>
    </source>
</evidence>
<feature type="domain" description="Pyridine nucleotide-disulphide oxidoreductase dimerisation" evidence="11">
    <location>
        <begin position="322"/>
        <end position="425"/>
    </location>
</feature>
<dbReference type="PANTHER" id="PTHR43014">
    <property type="entry name" value="MERCURIC REDUCTASE"/>
    <property type="match status" value="1"/>
</dbReference>
<organism evidence="13 14">
    <name type="scientific">Celeribacter ethanolicus</name>
    <dbReference type="NCBI Taxonomy" id="1758178"/>
    <lineage>
        <taxon>Bacteria</taxon>
        <taxon>Pseudomonadati</taxon>
        <taxon>Pseudomonadota</taxon>
        <taxon>Alphaproteobacteria</taxon>
        <taxon>Rhodobacterales</taxon>
        <taxon>Roseobacteraceae</taxon>
        <taxon>Celeribacter</taxon>
    </lineage>
</organism>
<dbReference type="Pfam" id="PF07992">
    <property type="entry name" value="Pyr_redox_2"/>
    <property type="match status" value="1"/>
</dbReference>
<dbReference type="KEGG" id="ceh:CEW89_15360"/>
<comment type="similarity">
    <text evidence="1 10">Belongs to the class-I pyridine nucleotide-disulfide oxidoreductase family.</text>
</comment>
<feature type="domain" description="FAD/NAD(P)-binding" evidence="12">
    <location>
        <begin position="7"/>
        <end position="302"/>
    </location>
</feature>
<keyword evidence="2 10" id="KW-0285">Flavoprotein</keyword>
<dbReference type="RefSeq" id="WP_096806480.1">
    <property type="nucleotide sequence ID" value="NZ_CP022196.1"/>
</dbReference>
<dbReference type="GO" id="GO:0016668">
    <property type="term" value="F:oxidoreductase activity, acting on a sulfur group of donors, NAD(P) as acceptor"/>
    <property type="evidence" value="ECO:0007669"/>
    <property type="project" value="InterPro"/>
</dbReference>
<evidence type="ECO:0000256" key="6">
    <source>
        <dbReference type="ARBA" id="ARBA00023157"/>
    </source>
</evidence>
<dbReference type="PANTHER" id="PTHR43014:SF2">
    <property type="entry name" value="MERCURIC REDUCTASE"/>
    <property type="match status" value="1"/>
</dbReference>
<dbReference type="PRINTS" id="PR00411">
    <property type="entry name" value="PNDRDTASEI"/>
</dbReference>
<keyword evidence="7 10" id="KW-0676">Redox-active center</keyword>
<evidence type="ECO:0000256" key="5">
    <source>
        <dbReference type="ARBA" id="ARBA00023002"/>
    </source>
</evidence>
<dbReference type="InterPro" id="IPR012999">
    <property type="entry name" value="Pyr_OxRdtase_I_AS"/>
</dbReference>